<evidence type="ECO:0000313" key="3">
    <source>
        <dbReference type="WBParaSite" id="PDA_v2.g8472.t1"/>
    </source>
</evidence>
<name>A0A914QX98_9BILA</name>
<sequence>MEQLFLLLLFIVGTAATLPLVYHGDRRFWTVVDSNGRTKVALHILNKPVNLVFPKDKTIAQLLSDMKLLSPSGNEKCQDTTNTLKFKLAFVGDEKYIRGEVKVETVPKGEVIMLLE</sequence>
<accession>A0A914QX98</accession>
<proteinExistence type="predicted"/>
<dbReference type="AlphaFoldDB" id="A0A914QX98"/>
<feature type="chain" id="PRO_5037747535" evidence="1">
    <location>
        <begin position="17"/>
        <end position="116"/>
    </location>
</feature>
<keyword evidence="1" id="KW-0732">Signal</keyword>
<evidence type="ECO:0000256" key="1">
    <source>
        <dbReference type="SAM" id="SignalP"/>
    </source>
</evidence>
<protein>
    <submittedName>
        <fullName evidence="3">Uncharacterized protein</fullName>
    </submittedName>
</protein>
<dbReference type="Proteomes" id="UP000887578">
    <property type="component" value="Unplaced"/>
</dbReference>
<keyword evidence="2" id="KW-1185">Reference proteome</keyword>
<feature type="signal peptide" evidence="1">
    <location>
        <begin position="1"/>
        <end position="16"/>
    </location>
</feature>
<reference evidence="3" key="1">
    <citation type="submission" date="2022-11" db="UniProtKB">
        <authorList>
            <consortium name="WormBaseParasite"/>
        </authorList>
    </citation>
    <scope>IDENTIFICATION</scope>
</reference>
<organism evidence="2 3">
    <name type="scientific">Panagrolaimus davidi</name>
    <dbReference type="NCBI Taxonomy" id="227884"/>
    <lineage>
        <taxon>Eukaryota</taxon>
        <taxon>Metazoa</taxon>
        <taxon>Ecdysozoa</taxon>
        <taxon>Nematoda</taxon>
        <taxon>Chromadorea</taxon>
        <taxon>Rhabditida</taxon>
        <taxon>Tylenchina</taxon>
        <taxon>Panagrolaimomorpha</taxon>
        <taxon>Panagrolaimoidea</taxon>
        <taxon>Panagrolaimidae</taxon>
        <taxon>Panagrolaimus</taxon>
    </lineage>
</organism>
<dbReference type="WBParaSite" id="PDA_v2.g8472.t1">
    <property type="protein sequence ID" value="PDA_v2.g8472.t1"/>
    <property type="gene ID" value="PDA_v2.g8472"/>
</dbReference>
<evidence type="ECO:0000313" key="2">
    <source>
        <dbReference type="Proteomes" id="UP000887578"/>
    </source>
</evidence>